<protein>
    <submittedName>
        <fullName evidence="1">Uncharacterized protein</fullName>
    </submittedName>
</protein>
<accession>A0A4Y7ISI8</accession>
<proteinExistence type="predicted"/>
<organism evidence="1 2">
    <name type="scientific">Papaver somniferum</name>
    <name type="common">Opium poppy</name>
    <dbReference type="NCBI Taxonomy" id="3469"/>
    <lineage>
        <taxon>Eukaryota</taxon>
        <taxon>Viridiplantae</taxon>
        <taxon>Streptophyta</taxon>
        <taxon>Embryophyta</taxon>
        <taxon>Tracheophyta</taxon>
        <taxon>Spermatophyta</taxon>
        <taxon>Magnoliopsida</taxon>
        <taxon>Ranunculales</taxon>
        <taxon>Papaveraceae</taxon>
        <taxon>Papaveroideae</taxon>
        <taxon>Papaver</taxon>
    </lineage>
</organism>
<sequence length="98" mass="10989">MGVKRMPETLGFDLPYWVTGSEWIGFKGPHGTSRGIYPHSKKLHFYLQSKGQDARSPFPAWLSAIPFISGRFSDVSIHIPILDNIHTYSVGEELSKGL</sequence>
<dbReference type="AlphaFoldDB" id="A0A4Y7ISI8"/>
<dbReference type="EMBL" id="CM010716">
    <property type="protein sequence ID" value="RZC51657.1"/>
    <property type="molecule type" value="Genomic_DNA"/>
</dbReference>
<dbReference type="Gramene" id="RZC51657">
    <property type="protein sequence ID" value="RZC51657"/>
    <property type="gene ID" value="C5167_020090"/>
</dbReference>
<name>A0A4Y7ISI8_PAPSO</name>
<evidence type="ECO:0000313" key="2">
    <source>
        <dbReference type="Proteomes" id="UP000316621"/>
    </source>
</evidence>
<keyword evidence="2" id="KW-1185">Reference proteome</keyword>
<gene>
    <name evidence="1" type="ORF">C5167_020090</name>
</gene>
<dbReference type="Proteomes" id="UP000316621">
    <property type="component" value="Chromosome 2"/>
</dbReference>
<reference evidence="1 2" key="1">
    <citation type="journal article" date="2018" name="Science">
        <title>The opium poppy genome and morphinan production.</title>
        <authorList>
            <person name="Guo L."/>
            <person name="Winzer T."/>
            <person name="Yang X."/>
            <person name="Li Y."/>
            <person name="Ning Z."/>
            <person name="He Z."/>
            <person name="Teodor R."/>
            <person name="Lu Y."/>
            <person name="Bowser T.A."/>
            <person name="Graham I.A."/>
            <person name="Ye K."/>
        </authorList>
    </citation>
    <scope>NUCLEOTIDE SEQUENCE [LARGE SCALE GENOMIC DNA]</scope>
    <source>
        <strain evidence="2">cv. HN1</strain>
        <tissue evidence="1">Leaves</tissue>
    </source>
</reference>
<evidence type="ECO:0000313" key="1">
    <source>
        <dbReference type="EMBL" id="RZC51657.1"/>
    </source>
</evidence>